<proteinExistence type="predicted"/>
<keyword evidence="1" id="KW-1133">Transmembrane helix</keyword>
<dbReference type="InterPro" id="IPR006457">
    <property type="entry name" value="S_layer-rel_Mac"/>
</dbReference>
<dbReference type="Proteomes" id="UP000033033">
    <property type="component" value="Chromosome"/>
</dbReference>
<dbReference type="STRING" id="1434108.MSBRM_3468"/>
<keyword evidence="1" id="KW-0472">Membrane</keyword>
<dbReference type="GeneID" id="24846813"/>
<dbReference type="HOGENOM" id="CLU_006048_1_0_2"/>
<dbReference type="KEGG" id="mby:MSBRM_3468"/>
<accession>A0A0E3LPG2</accession>
<dbReference type="Gene3D" id="2.60.40.1120">
    <property type="entry name" value="Carboxypeptidase-like, regulatory domain"/>
    <property type="match status" value="1"/>
</dbReference>
<dbReference type="Gene3D" id="2.60.98.40">
    <property type="match status" value="2"/>
</dbReference>
<dbReference type="Gene3D" id="2.60.40.10">
    <property type="entry name" value="Immunoglobulins"/>
    <property type="match status" value="1"/>
</dbReference>
<organism evidence="3 4">
    <name type="scientific">Methanosarcina barkeri MS</name>
    <dbReference type="NCBI Taxonomy" id="1434108"/>
    <lineage>
        <taxon>Archaea</taxon>
        <taxon>Methanobacteriati</taxon>
        <taxon>Methanobacteriota</taxon>
        <taxon>Stenosarchaea group</taxon>
        <taxon>Methanomicrobia</taxon>
        <taxon>Methanosarcinales</taxon>
        <taxon>Methanosarcinaceae</taxon>
        <taxon>Methanosarcina</taxon>
    </lineage>
</organism>
<dbReference type="PATRIC" id="fig|1434108.4.peg.4371"/>
<keyword evidence="4" id="KW-1185">Reference proteome</keyword>
<feature type="domain" description="S-layer family duplication" evidence="2">
    <location>
        <begin position="309"/>
        <end position="557"/>
    </location>
</feature>
<dbReference type="Pfam" id="PF07752">
    <property type="entry name" value="S-layer"/>
    <property type="match status" value="2"/>
</dbReference>
<evidence type="ECO:0000259" key="2">
    <source>
        <dbReference type="Pfam" id="PF07752"/>
    </source>
</evidence>
<dbReference type="AlphaFoldDB" id="A0A0E3LPG2"/>
<dbReference type="NCBIfam" id="TIGR01567">
    <property type="entry name" value="S_layer_rel_Mac"/>
    <property type="match status" value="2"/>
</dbReference>
<evidence type="ECO:0000256" key="1">
    <source>
        <dbReference type="SAM" id="Phobius"/>
    </source>
</evidence>
<evidence type="ECO:0000313" key="3">
    <source>
        <dbReference type="EMBL" id="AKB56466.1"/>
    </source>
</evidence>
<feature type="transmembrane region" description="Helical" evidence="1">
    <location>
        <begin position="1117"/>
        <end position="1137"/>
    </location>
</feature>
<sequence>MKKASLQIFTAILVLGLFCGAATAAPSIIAASPGDNATVNKTVGEIQDFSIQTNESATINWQVDGSNVSQTSSDDATNTSTLNHTVKQGTYDVKATVQSTGESRTWSVTGGSNVPEIISSSPSYSTVNNNVEESRKFNATISQTSNITWYLDDTNVQENKSVTESSYINNSATQGTHTIKMHAENENGSAEKSWTWKVSTAGGLSVNADPSEGNVSVDKGVSKTFKVNSSTDDQYINVEWLVGDESQKKETSVTSSSYDFEKDSAGNYTLKAVVSDPNGTYDSSTKTWTVSVGSTTDNSTGNRIWEQGMPETYTWTAQSYSGFYYDLDSGVSSEEMTITGIGRSIKSGNIEYSTSPTETDFEHSKWGSYQIIGFMAEKYFAGYTENNSTVIGDDISPISNGVLSKILMDTDDKKSANAGDSLVLDEGYSLNIVEVDINGKSVRVQLEKDGDVVDEAFLESGDDYVYKTDLGNSEDVPIIIAHIGSVFQGAESSAVFIQGLFQISDQYTEINNGDTFGEMKVTSVSSSEIKMENDDSVGLDKGDTVDLMGKIQIQVADDNTLRFAPTLDTSEEGTYELRGTVYDKDINGDSLPSWTPFNFEGFYYNIDEGIGTENLTVGELDGRTIPSDELVYESTPQAVNFDHKKWGNFTVIGFMADKYFAGYTDGSVNGSVDDVSLLSDNILCKVLTDNDDKKSMDSGSALTLEDGYSLNIVEVDINGESVRVELEKDGNVVDEAFLESGDDYVYKTDLGDAEDVPIIIAHIGSVFQGAESSAVFIQGLFQLSDQYTEIDNGDTFGEMEVTSVSESGITMKNSDSIGLDKDDTTEIMGNVSFKTANDNTLRFYPFVEVETGGNGNDNNSLKISVPDKIYAGNPFNIEVTAGGKAIEGANVSVNESNVGETDDDGVVEYTAKDVGTLKITTKKDDYETATKNINVSAPKEEMTVNVSPETVYVGDTLNIEAVKAIGGDPIEDANVSIDGNIIGKTDSSGKATYKTDKSGTLELGLTKEGFEDQEINVKVKDLEAIFKYSNLVIDPLEVSAGKNATISVNVGNTGNAAGNKSVELLINGNISDSKDVSLGIGNNTTVTFEHAEDVPGTYKVEIGGETATYTVKEKSSLMLYILGLIVLLIIGGAAYYFTKGGGDMAKLSEQAKEFINSVKPKK</sequence>
<name>A0A0E3LPG2_METBA</name>
<keyword evidence="1" id="KW-0812">Transmembrane</keyword>
<evidence type="ECO:0000313" key="4">
    <source>
        <dbReference type="Proteomes" id="UP000033033"/>
    </source>
</evidence>
<feature type="domain" description="S-layer family duplication" evidence="2">
    <location>
        <begin position="592"/>
        <end position="836"/>
    </location>
</feature>
<protein>
    <submittedName>
        <fullName evidence="3">S-layer family duplication domain protein</fullName>
    </submittedName>
</protein>
<dbReference type="Gene3D" id="2.60.40.4190">
    <property type="match status" value="2"/>
</dbReference>
<dbReference type="RefSeq" id="WP_048122547.1">
    <property type="nucleotide sequence ID" value="NZ_CP009528.1"/>
</dbReference>
<reference evidence="3 4" key="1">
    <citation type="submission" date="2014-07" db="EMBL/GenBank/DDBJ databases">
        <title>Methanogenic archaea and the global carbon cycle.</title>
        <authorList>
            <person name="Henriksen J.R."/>
            <person name="Luke J."/>
            <person name="Reinhart S."/>
            <person name="Benedict M.N."/>
            <person name="Youngblut N.D."/>
            <person name="Metcalf M.E."/>
            <person name="Whitaker R.J."/>
            <person name="Metcalf W.W."/>
        </authorList>
    </citation>
    <scope>NUCLEOTIDE SEQUENCE [LARGE SCALE GENOMIC DNA]</scope>
    <source>
        <strain evidence="3 4">MS</strain>
    </source>
</reference>
<gene>
    <name evidence="3" type="ORF">MSBRM_3468</name>
</gene>
<dbReference type="InterPro" id="IPR013783">
    <property type="entry name" value="Ig-like_fold"/>
</dbReference>
<dbReference type="EMBL" id="CP009528">
    <property type="protein sequence ID" value="AKB56466.1"/>
    <property type="molecule type" value="Genomic_DNA"/>
</dbReference>